<feature type="transmembrane region" description="Helical" evidence="7">
    <location>
        <begin position="276"/>
        <end position="302"/>
    </location>
</feature>
<dbReference type="RefSeq" id="WP_116679521.1">
    <property type="nucleotide sequence ID" value="NZ_JBGXZY010000092.1"/>
</dbReference>
<sequence length="407" mass="43960">MNFPFFIARRYLFSRKRFSAVNVVSLVSAVAICVVSSALVCILSIFNGYESLIMKHSAVTDPPLLIRTADHSMLHADDATLLSALQTAGISSYSFTLKGEGLVRTSLRQQAVALLGVDDRYVGTVNIDSIAFAGTFSIEGLSGMAALNVGAATAAEMQLGVGFVDPVEIIVPRRVGLINPLVPAGAFKSMEGKVASVIASGMEPTDHTIILSLDSLRRLLDYTEQEAEAVAIRLQADGEPEQVAATLRSVLGEGYQVLDLAGQHPEVSQLVSMEKWMSYFILLFILVLAAFNIVSSLSMLLIEKKEDIATLHSLGASRQVIARIFRMEGMLVSLIGAVVGIVIGIALCLAQQTYGLVTLQIGLSSVPYPIRIDALDLALIFLTIFALSYAAAYYPVHYFINRRLKQN</sequence>
<feature type="transmembrane region" description="Helical" evidence="7">
    <location>
        <begin position="374"/>
        <end position="396"/>
    </location>
</feature>
<feature type="transmembrane region" description="Helical" evidence="7">
    <location>
        <begin position="21"/>
        <end position="46"/>
    </location>
</feature>
<dbReference type="GO" id="GO:0098797">
    <property type="term" value="C:plasma membrane protein complex"/>
    <property type="evidence" value="ECO:0007669"/>
    <property type="project" value="TreeGrafter"/>
</dbReference>
<accession>A0A2U1FAC5</accession>
<evidence type="ECO:0000256" key="1">
    <source>
        <dbReference type="ARBA" id="ARBA00004651"/>
    </source>
</evidence>
<dbReference type="PANTHER" id="PTHR30489:SF0">
    <property type="entry name" value="LIPOPROTEIN-RELEASING SYSTEM TRANSMEMBRANE PROTEIN LOLE"/>
    <property type="match status" value="1"/>
</dbReference>
<name>A0A2U1FAC5_9PORP</name>
<evidence type="ECO:0000256" key="6">
    <source>
        <dbReference type="ARBA" id="ARBA00023136"/>
    </source>
</evidence>
<dbReference type="GO" id="GO:0044874">
    <property type="term" value="P:lipoprotein localization to outer membrane"/>
    <property type="evidence" value="ECO:0007669"/>
    <property type="project" value="TreeGrafter"/>
</dbReference>
<protein>
    <submittedName>
        <fullName evidence="9">Lipoprotein-releasing system permease protein</fullName>
    </submittedName>
</protein>
<reference evidence="9 10" key="1">
    <citation type="submission" date="2018-04" db="EMBL/GenBank/DDBJ databases">
        <title>Genomic Encyclopedia of Type Strains, Phase IV (KMG-IV): sequencing the most valuable type-strain genomes for metagenomic binning, comparative biology and taxonomic classification.</title>
        <authorList>
            <person name="Goeker M."/>
        </authorList>
    </citation>
    <scope>NUCLEOTIDE SEQUENCE [LARGE SCALE GENOMIC DNA]</scope>
    <source>
        <strain evidence="9 10">DSM 28520</strain>
    </source>
</reference>
<dbReference type="InterPro" id="IPR003838">
    <property type="entry name" value="ABC3_permease_C"/>
</dbReference>
<gene>
    <name evidence="9" type="ORF">C7382_11014</name>
</gene>
<evidence type="ECO:0000256" key="7">
    <source>
        <dbReference type="SAM" id="Phobius"/>
    </source>
</evidence>
<keyword evidence="9" id="KW-0449">Lipoprotein</keyword>
<comment type="similarity">
    <text evidence="2">Belongs to the ABC-4 integral membrane protein family. LolC/E subfamily.</text>
</comment>
<evidence type="ECO:0000256" key="3">
    <source>
        <dbReference type="ARBA" id="ARBA00022475"/>
    </source>
</evidence>
<comment type="caution">
    <text evidence="9">The sequence shown here is derived from an EMBL/GenBank/DDBJ whole genome shotgun (WGS) entry which is preliminary data.</text>
</comment>
<evidence type="ECO:0000256" key="5">
    <source>
        <dbReference type="ARBA" id="ARBA00022989"/>
    </source>
</evidence>
<keyword evidence="10" id="KW-1185">Reference proteome</keyword>
<feature type="domain" description="ABC3 transporter permease C-terminal" evidence="8">
    <location>
        <begin position="280"/>
        <end position="400"/>
    </location>
</feature>
<dbReference type="InterPro" id="IPR051447">
    <property type="entry name" value="Lipoprotein-release_system"/>
</dbReference>
<feature type="transmembrane region" description="Helical" evidence="7">
    <location>
        <begin position="331"/>
        <end position="354"/>
    </location>
</feature>
<proteinExistence type="inferred from homology"/>
<evidence type="ECO:0000259" key="8">
    <source>
        <dbReference type="Pfam" id="PF02687"/>
    </source>
</evidence>
<evidence type="ECO:0000313" key="9">
    <source>
        <dbReference type="EMBL" id="PVZ09147.1"/>
    </source>
</evidence>
<keyword evidence="4 7" id="KW-0812">Transmembrane</keyword>
<comment type="subcellular location">
    <subcellularLocation>
        <location evidence="1">Cell membrane</location>
        <topology evidence="1">Multi-pass membrane protein</topology>
    </subcellularLocation>
</comment>
<dbReference type="Pfam" id="PF02687">
    <property type="entry name" value="FtsX"/>
    <property type="match status" value="1"/>
</dbReference>
<dbReference type="Proteomes" id="UP000245462">
    <property type="component" value="Unassembled WGS sequence"/>
</dbReference>
<keyword evidence="6 7" id="KW-0472">Membrane</keyword>
<dbReference type="GeneID" id="94550988"/>
<organism evidence="9 10">
    <name type="scientific">Porphyromonas loveana</name>
    <dbReference type="NCBI Taxonomy" id="1884669"/>
    <lineage>
        <taxon>Bacteria</taxon>
        <taxon>Pseudomonadati</taxon>
        <taxon>Bacteroidota</taxon>
        <taxon>Bacteroidia</taxon>
        <taxon>Bacteroidales</taxon>
        <taxon>Porphyromonadaceae</taxon>
        <taxon>Porphyromonas</taxon>
    </lineage>
</organism>
<keyword evidence="5 7" id="KW-1133">Transmembrane helix</keyword>
<dbReference type="EMBL" id="QEKY01000010">
    <property type="protein sequence ID" value="PVZ09147.1"/>
    <property type="molecule type" value="Genomic_DNA"/>
</dbReference>
<evidence type="ECO:0000313" key="10">
    <source>
        <dbReference type="Proteomes" id="UP000245462"/>
    </source>
</evidence>
<dbReference type="OrthoDB" id="1522724at2"/>
<evidence type="ECO:0000256" key="2">
    <source>
        <dbReference type="ARBA" id="ARBA00005236"/>
    </source>
</evidence>
<dbReference type="PANTHER" id="PTHR30489">
    <property type="entry name" value="LIPOPROTEIN-RELEASING SYSTEM TRANSMEMBRANE PROTEIN LOLE"/>
    <property type="match status" value="1"/>
</dbReference>
<evidence type="ECO:0000256" key="4">
    <source>
        <dbReference type="ARBA" id="ARBA00022692"/>
    </source>
</evidence>
<keyword evidence="3" id="KW-1003">Cell membrane</keyword>
<dbReference type="AlphaFoldDB" id="A0A2U1FAC5"/>